<accession>A0ABT2A039</accession>
<evidence type="ECO:0000313" key="2">
    <source>
        <dbReference type="EMBL" id="MCS0585558.1"/>
    </source>
</evidence>
<protein>
    <submittedName>
        <fullName evidence="2">Uncharacterized protein</fullName>
    </submittedName>
</protein>
<feature type="region of interest" description="Disordered" evidence="1">
    <location>
        <begin position="1"/>
        <end position="25"/>
    </location>
</feature>
<dbReference type="EMBL" id="JANUGW010000048">
    <property type="protein sequence ID" value="MCS0585558.1"/>
    <property type="molecule type" value="Genomic_DNA"/>
</dbReference>
<gene>
    <name evidence="2" type="ORF">NX784_28665</name>
</gene>
<feature type="compositionally biased region" description="Basic and acidic residues" evidence="1">
    <location>
        <begin position="7"/>
        <end position="19"/>
    </location>
</feature>
<comment type="caution">
    <text evidence="2">The sequence shown here is derived from an EMBL/GenBank/DDBJ whole genome shotgun (WGS) entry which is preliminary data.</text>
</comment>
<dbReference type="RefSeq" id="WP_258820076.1">
    <property type="nucleotide sequence ID" value="NZ_JANUGW010000048.1"/>
</dbReference>
<evidence type="ECO:0000313" key="3">
    <source>
        <dbReference type="Proteomes" id="UP001204151"/>
    </source>
</evidence>
<proteinExistence type="predicted"/>
<keyword evidence="3" id="KW-1185">Reference proteome</keyword>
<reference evidence="2 3" key="1">
    <citation type="submission" date="2022-08" db="EMBL/GenBank/DDBJ databases">
        <title>Reclassification of Massilia species as members of the genera Telluria, Duganella, Pseudoduganella, Mokoshia gen. nov. and Zemynaea gen. nov. using orthogonal and non-orthogonal genome-based approaches.</title>
        <authorList>
            <person name="Bowman J.P."/>
        </authorList>
    </citation>
    <scope>NUCLEOTIDE SEQUENCE [LARGE SCALE GENOMIC DNA]</scope>
    <source>
        <strain evidence="2 3">JCM 31316</strain>
    </source>
</reference>
<evidence type="ECO:0000256" key="1">
    <source>
        <dbReference type="SAM" id="MobiDB-lite"/>
    </source>
</evidence>
<organism evidence="2 3">
    <name type="scientific">Massilia pinisoli</name>
    <dbReference type="NCBI Taxonomy" id="1772194"/>
    <lineage>
        <taxon>Bacteria</taxon>
        <taxon>Pseudomonadati</taxon>
        <taxon>Pseudomonadota</taxon>
        <taxon>Betaproteobacteria</taxon>
        <taxon>Burkholderiales</taxon>
        <taxon>Oxalobacteraceae</taxon>
        <taxon>Telluria group</taxon>
        <taxon>Massilia</taxon>
    </lineage>
</organism>
<sequence length="65" mass="7116">VQRLSAWRRDGPVTLDKADQAPGPNQFVNLGPVDPEEQLCAGELVVIDAPHHSAAHILDRDRPLL</sequence>
<name>A0ABT2A039_9BURK</name>
<dbReference type="Proteomes" id="UP001204151">
    <property type="component" value="Unassembled WGS sequence"/>
</dbReference>
<feature type="non-terminal residue" evidence="2">
    <location>
        <position position="1"/>
    </location>
</feature>